<dbReference type="AlphaFoldDB" id="A0A0A7I776"/>
<organism evidence="5 6">
    <name type="scientific">Bifidobacterium pseudolongum PV8-2</name>
    <dbReference type="NCBI Taxonomy" id="1447715"/>
    <lineage>
        <taxon>Bacteria</taxon>
        <taxon>Bacillati</taxon>
        <taxon>Actinomycetota</taxon>
        <taxon>Actinomycetes</taxon>
        <taxon>Bifidobacteriales</taxon>
        <taxon>Bifidobacteriaceae</taxon>
        <taxon>Bifidobacterium</taxon>
    </lineage>
</organism>
<dbReference type="GO" id="GO:0016829">
    <property type="term" value="F:lyase activity"/>
    <property type="evidence" value="ECO:0007669"/>
    <property type="project" value="UniProtKB-KW"/>
</dbReference>
<evidence type="ECO:0000259" key="4">
    <source>
        <dbReference type="Pfam" id="PF01212"/>
    </source>
</evidence>
<dbReference type="Pfam" id="PF01212">
    <property type="entry name" value="Beta_elim_lyase"/>
    <property type="match status" value="1"/>
</dbReference>
<proteinExistence type="inferred from homology"/>
<dbReference type="Gene3D" id="3.40.640.10">
    <property type="entry name" value="Type I PLP-dependent aspartate aminotransferase-like (Major domain)"/>
    <property type="match status" value="1"/>
</dbReference>
<evidence type="ECO:0000313" key="6">
    <source>
        <dbReference type="Proteomes" id="UP000030636"/>
    </source>
</evidence>
<dbReference type="SUPFAM" id="SSF53383">
    <property type="entry name" value="PLP-dependent transferases"/>
    <property type="match status" value="1"/>
</dbReference>
<sequence length="341" mass="37020">MLSFENDYSAAACPQIIARMQQVQNETHPGYGTDDYCKAAAGKIRALCDNPESDIWFLTGGTQTNQVVIDSITAQYAGVVCADSAHINTHEAGAIEATGHKVLALPQQDGKISAPQLDDYCERFNADANHTHMVRPGCVYVSQPTEYGTVYTRAELAALAQVAHDHGMPLFIDGARLGYALTCDANDANLDDLARIADVFTIGGTKVGAMFGEAVVFTRGNTPENFTALVKLHGALLAKGWLLGLQFDTLFTDDLYFQLSKHANAQADKIRQALLDKGYDIAFVSQTNQIFITVTHSRAQELQQQVKLGFMEAVDASHVMLRICTSWATTDDQVAALIALL</sequence>
<evidence type="ECO:0000313" key="5">
    <source>
        <dbReference type="EMBL" id="AIZ16088.1"/>
    </source>
</evidence>
<keyword evidence="6" id="KW-1185">Reference proteome</keyword>
<feature type="domain" description="Aromatic amino acid beta-eliminating lyase/threonine aldolase" evidence="4">
    <location>
        <begin position="9"/>
        <end position="293"/>
    </location>
</feature>
<dbReference type="InterPro" id="IPR001597">
    <property type="entry name" value="ArAA_b-elim_lyase/Thr_aldolase"/>
</dbReference>
<dbReference type="KEGG" id="bpsp:AH67_03405"/>
<dbReference type="PANTHER" id="PTHR48097:SF5">
    <property type="entry name" value="LOW SPECIFICITY L-THREONINE ALDOLASE"/>
    <property type="match status" value="1"/>
</dbReference>
<reference evidence="5 6" key="1">
    <citation type="journal article" date="2015" name="Genome Announc.">
        <title>Bifidobacterium pseudolongum Strain PV8-2, Isolated from a Stool Sample of an Anemic Kenyan Infant.</title>
        <authorList>
            <person name="Vazquez-Gutierrez P."/>
            <person name="Lacroix C."/>
            <person name="Chassard C."/>
            <person name="Klumpp J."/>
            <person name="Stevens M.J."/>
            <person name="Jans C."/>
        </authorList>
    </citation>
    <scope>NUCLEOTIDE SEQUENCE [LARGE SCALE GENOMIC DNA]</scope>
    <source>
        <strain evidence="5 6">PV8-2</strain>
    </source>
</reference>
<dbReference type="InterPro" id="IPR015424">
    <property type="entry name" value="PyrdxlP-dep_Trfase"/>
</dbReference>
<evidence type="ECO:0000256" key="1">
    <source>
        <dbReference type="ARBA" id="ARBA00001933"/>
    </source>
</evidence>
<dbReference type="GO" id="GO:0006520">
    <property type="term" value="P:amino acid metabolic process"/>
    <property type="evidence" value="ECO:0007669"/>
    <property type="project" value="InterPro"/>
</dbReference>
<dbReference type="Proteomes" id="UP000030636">
    <property type="component" value="Chromosome"/>
</dbReference>
<accession>A0A0A7I776</accession>
<comment type="cofactor">
    <cofactor evidence="1">
        <name>pyridoxal 5'-phosphate</name>
        <dbReference type="ChEBI" id="CHEBI:597326"/>
    </cofactor>
</comment>
<dbReference type="HOGENOM" id="CLU_049619_1_0_11"/>
<gene>
    <name evidence="5" type="ORF">AH67_03405</name>
</gene>
<dbReference type="InterPro" id="IPR015422">
    <property type="entry name" value="PyrdxlP-dep_Trfase_small"/>
</dbReference>
<name>A0A0A7I776_9BIFI</name>
<dbReference type="InterPro" id="IPR015421">
    <property type="entry name" value="PyrdxlP-dep_Trfase_major"/>
</dbReference>
<evidence type="ECO:0000256" key="3">
    <source>
        <dbReference type="ARBA" id="ARBA00022898"/>
    </source>
</evidence>
<protein>
    <submittedName>
        <fullName evidence="5">Amino acid lyase</fullName>
    </submittedName>
</protein>
<comment type="similarity">
    <text evidence="2">Belongs to the threonine aldolase family.</text>
</comment>
<dbReference type="PANTHER" id="PTHR48097">
    <property type="entry name" value="L-THREONINE ALDOLASE-RELATED"/>
    <property type="match status" value="1"/>
</dbReference>
<dbReference type="STRING" id="1447715.AH67_03405"/>
<dbReference type="RefSeq" id="WP_022857771.1">
    <property type="nucleotide sequence ID" value="NZ_CP007457.1"/>
</dbReference>
<keyword evidence="5" id="KW-0456">Lyase</keyword>
<dbReference type="OrthoDB" id="9774495at2"/>
<evidence type="ECO:0000256" key="2">
    <source>
        <dbReference type="ARBA" id="ARBA00006966"/>
    </source>
</evidence>
<keyword evidence="3" id="KW-0663">Pyridoxal phosphate</keyword>
<dbReference type="EMBL" id="CP007457">
    <property type="protein sequence ID" value="AIZ16088.1"/>
    <property type="molecule type" value="Genomic_DNA"/>
</dbReference>
<dbReference type="Gene3D" id="3.90.1150.10">
    <property type="entry name" value="Aspartate Aminotransferase, domain 1"/>
    <property type="match status" value="1"/>
</dbReference>